<name>A0A024AZS6_9CAUD</name>
<organism evidence="1 2">
    <name type="scientific">Bacillus phage CAM003</name>
    <dbReference type="NCBI Taxonomy" id="1486657"/>
    <lineage>
        <taxon>Viruses</taxon>
        <taxon>Duplodnaviria</taxon>
        <taxon>Heunggongvirae</taxon>
        <taxon>Uroviricota</taxon>
        <taxon>Caudoviricetes</taxon>
        <taxon>Herelleviridae</taxon>
        <taxon>Bastillevirinae</taxon>
        <taxon>Bastillevirus</taxon>
        <taxon>Bastillevirus CAM003</taxon>
    </lineage>
</organism>
<sequence length="85" mass="10104">MHNLPMDLEASIKRTAKLFAEARKEMEYLEEWLMVQEIRDSSLENIYCDTVEYASVESHEESAQEYIDELVNKYGQRPWTTYYGS</sequence>
<dbReference type="GeneID" id="19526317"/>
<proteinExistence type="predicted"/>
<reference evidence="2" key="1">
    <citation type="submission" date="2014-09" db="EMBL/GenBank/DDBJ databases">
        <authorList>
            <person name="Sauder A.B."/>
            <person name="McKenzie Q.R."/>
            <person name="Temple L.M."/>
            <person name="Alexis B.K."/>
            <person name="Al-Atrache Z."/>
            <person name="Lewis L.O."/>
            <person name="Loesser-Casey K.E."/>
            <person name="Mitchell K.J."/>
        </authorList>
    </citation>
    <scope>NUCLEOTIDE SEQUENCE [LARGE SCALE GENOMIC DNA]</scope>
</reference>
<dbReference type="Proteomes" id="UP000026902">
    <property type="component" value="Segment"/>
</dbReference>
<keyword evidence="2" id="KW-1185">Reference proteome</keyword>
<dbReference type="KEGG" id="vg:19526317"/>
<dbReference type="EMBL" id="KJ489397">
    <property type="protein sequence ID" value="AHZ09451.1"/>
    <property type="molecule type" value="Genomic_DNA"/>
</dbReference>
<dbReference type="RefSeq" id="YP_009036917.1">
    <property type="nucleotide sequence ID" value="NC_024216.1"/>
</dbReference>
<evidence type="ECO:0000313" key="1">
    <source>
        <dbReference type="EMBL" id="AHZ09451.1"/>
    </source>
</evidence>
<protein>
    <submittedName>
        <fullName evidence="1">Uncharacterized protein</fullName>
    </submittedName>
</protein>
<evidence type="ECO:0000313" key="2">
    <source>
        <dbReference type="Proteomes" id="UP000026902"/>
    </source>
</evidence>
<accession>A0A024AZS6</accession>